<organism evidence="2 3">
    <name type="scientific">Legionella anisa</name>
    <dbReference type="NCBI Taxonomy" id="28082"/>
    <lineage>
        <taxon>Bacteria</taxon>
        <taxon>Pseudomonadati</taxon>
        <taxon>Pseudomonadota</taxon>
        <taxon>Gammaproteobacteria</taxon>
        <taxon>Legionellales</taxon>
        <taxon>Legionellaceae</taxon>
        <taxon>Legionella</taxon>
    </lineage>
</organism>
<name>A0AAX0WX05_9GAMM</name>
<keyword evidence="1" id="KW-1133">Transmembrane helix</keyword>
<evidence type="ECO:0000313" key="3">
    <source>
        <dbReference type="Proteomes" id="UP000192511"/>
    </source>
</evidence>
<dbReference type="AlphaFoldDB" id="A0AAX0WX05"/>
<evidence type="ECO:0000256" key="1">
    <source>
        <dbReference type="SAM" id="Phobius"/>
    </source>
</evidence>
<keyword evidence="1" id="KW-0812">Transmembrane</keyword>
<keyword evidence="3" id="KW-1185">Reference proteome</keyword>
<proteinExistence type="predicted"/>
<comment type="caution">
    <text evidence="2">The sequence shown here is derived from an EMBL/GenBank/DDBJ whole genome shotgun (WGS) entry which is preliminary data.</text>
</comment>
<evidence type="ECO:0000313" key="2">
    <source>
        <dbReference type="EMBL" id="PNL61831.1"/>
    </source>
</evidence>
<gene>
    <name evidence="2" type="ORF">A6J39_011760</name>
</gene>
<dbReference type="Proteomes" id="UP000192511">
    <property type="component" value="Unassembled WGS sequence"/>
</dbReference>
<dbReference type="RefSeq" id="WP_019232368.1">
    <property type="nucleotide sequence ID" value="NZ_CAAAHR010000004.1"/>
</dbReference>
<reference evidence="2" key="1">
    <citation type="submission" date="2017-12" db="EMBL/GenBank/DDBJ databases">
        <title>FDA dAtabase for Regulatory Grade micrObial Sequences (FDA-ARGOS): Supporting development and validation of Infectious Disease Dx tests.</title>
        <authorList>
            <person name="Kerrigan L."/>
            <person name="Tallon L.J."/>
            <person name="Sadzewicz L."/>
            <person name="Sengamalay N."/>
            <person name="Ott S."/>
            <person name="Godinez A."/>
            <person name="Nagaraj S."/>
            <person name="Vavikolanu K."/>
            <person name="Vyas G."/>
            <person name="Nadendla S."/>
            <person name="Aluvathingal J."/>
            <person name="Sichtig H."/>
        </authorList>
    </citation>
    <scope>NUCLEOTIDE SEQUENCE [LARGE SCALE GENOMIC DNA]</scope>
    <source>
        <strain evidence="2">FDAARGOS_200</strain>
    </source>
</reference>
<dbReference type="EMBL" id="NBTX02000004">
    <property type="protein sequence ID" value="PNL61831.1"/>
    <property type="molecule type" value="Genomic_DNA"/>
</dbReference>
<accession>A0AAX0WX05</accession>
<protein>
    <submittedName>
        <fullName evidence="2">Uncharacterized protein</fullName>
    </submittedName>
</protein>
<dbReference type="GeneID" id="98065837"/>
<keyword evidence="1" id="KW-0472">Membrane</keyword>
<feature type="transmembrane region" description="Helical" evidence="1">
    <location>
        <begin position="33"/>
        <end position="53"/>
    </location>
</feature>
<sequence length="64" mass="7502">MIQWLLRLLFVISGSIASWFVGREELKFPIVQMVVAVILVTLILSTIAFWPELKGWFKRIRKGR</sequence>